<dbReference type="InterPro" id="IPR036388">
    <property type="entry name" value="WH-like_DNA-bd_sf"/>
</dbReference>
<dbReference type="SMART" id="SM00895">
    <property type="entry name" value="FCD"/>
    <property type="match status" value="2"/>
</dbReference>
<dbReference type="Pfam" id="PF07729">
    <property type="entry name" value="FCD"/>
    <property type="match status" value="2"/>
</dbReference>
<comment type="caution">
    <text evidence="5">The sequence shown here is derived from an EMBL/GenBank/DDBJ whole genome shotgun (WGS) entry which is preliminary data.</text>
</comment>
<dbReference type="Proteomes" id="UP001165283">
    <property type="component" value="Unassembled WGS sequence"/>
</dbReference>
<reference evidence="5" key="1">
    <citation type="submission" date="2021-04" db="EMBL/GenBank/DDBJ databases">
        <title>Pseudonocardia sp. nov., isolated from sandy soil of mangrove forest.</title>
        <authorList>
            <person name="Zan Z."/>
            <person name="Huang R."/>
            <person name="Liu W."/>
        </authorList>
    </citation>
    <scope>NUCLEOTIDE SEQUENCE</scope>
    <source>
        <strain evidence="5">S2-4</strain>
    </source>
</reference>
<organism evidence="5 6">
    <name type="scientific">Pseudonocardia humida</name>
    <dbReference type="NCBI Taxonomy" id="2800819"/>
    <lineage>
        <taxon>Bacteria</taxon>
        <taxon>Bacillati</taxon>
        <taxon>Actinomycetota</taxon>
        <taxon>Actinomycetes</taxon>
        <taxon>Pseudonocardiales</taxon>
        <taxon>Pseudonocardiaceae</taxon>
        <taxon>Pseudonocardia</taxon>
    </lineage>
</organism>
<keyword evidence="1" id="KW-0805">Transcription regulation</keyword>
<evidence type="ECO:0000313" key="6">
    <source>
        <dbReference type="Proteomes" id="UP001165283"/>
    </source>
</evidence>
<dbReference type="InterPro" id="IPR008920">
    <property type="entry name" value="TF_FadR/GntR_C"/>
</dbReference>
<dbReference type="InterPro" id="IPR000524">
    <property type="entry name" value="Tscrpt_reg_HTH_GntR"/>
</dbReference>
<dbReference type="Pfam" id="PF00392">
    <property type="entry name" value="GntR"/>
    <property type="match status" value="1"/>
</dbReference>
<name>A0ABT0ZSF2_9PSEU</name>
<dbReference type="PANTHER" id="PTHR43537">
    <property type="entry name" value="TRANSCRIPTIONAL REGULATOR, GNTR FAMILY"/>
    <property type="match status" value="1"/>
</dbReference>
<dbReference type="SUPFAM" id="SSF48008">
    <property type="entry name" value="GntR ligand-binding domain-like"/>
    <property type="match status" value="2"/>
</dbReference>
<dbReference type="Gene3D" id="1.20.120.530">
    <property type="entry name" value="GntR ligand-binding domain-like"/>
    <property type="match status" value="2"/>
</dbReference>
<evidence type="ECO:0000256" key="2">
    <source>
        <dbReference type="ARBA" id="ARBA00023125"/>
    </source>
</evidence>
<sequence>MSAAGVDTGPPVRWSAPPPCVPPGTLAAHVARGIEAEVLRRGWPVGASLGSEPQLRERFGVSRAVLREAVRLVEHHQVARMRRGPSGGLFVTAPDAGPATGATVIYLEYVGTTVSDLLHARSLVEPLAVALAAGRADEHGLDRARTALDAERADAPAPQACDRLHVLLAQLSGNPVLELFVDVLTRLTSRYAHEATRTGRTAGPAEALRRRGSVVAAVADGDGERAATLMREHLAAEAAWFAEHRPPGAVRPPLRPGPPEPSAAGRAKLAEVLATRIRTDIAVRGWPLGTVLGSEADLLNHYRISRAVLREAVRLLEHHAVARMRRGPGGGLVVTRPDPQASIATMALHLEYRKVTRDDLRVARDAVELGVLDLALAERARRPLDPDTVAGLRAAAAHVTDGPIGDATRADPFHTELAELAGNPVLALFLRVLTELFRAHTSAQERPPPVDEVAAEVRAVHERILQAVLDGDAAAARRRMRRHLDALSPWWD</sequence>
<dbReference type="RefSeq" id="WP_252435217.1">
    <property type="nucleotide sequence ID" value="NZ_JAGSOV010000004.1"/>
</dbReference>
<dbReference type="SUPFAM" id="SSF46785">
    <property type="entry name" value="Winged helix' DNA-binding domain"/>
    <property type="match status" value="2"/>
</dbReference>
<evidence type="ECO:0000256" key="1">
    <source>
        <dbReference type="ARBA" id="ARBA00023015"/>
    </source>
</evidence>
<accession>A0ABT0ZSF2</accession>
<keyword evidence="2" id="KW-0238">DNA-binding</keyword>
<gene>
    <name evidence="5" type="ORF">KDL28_01020</name>
</gene>
<keyword evidence="6" id="KW-1185">Reference proteome</keyword>
<evidence type="ECO:0000256" key="3">
    <source>
        <dbReference type="ARBA" id="ARBA00023163"/>
    </source>
</evidence>
<dbReference type="EMBL" id="JAGSOV010000004">
    <property type="protein sequence ID" value="MCO1653628.1"/>
    <property type="molecule type" value="Genomic_DNA"/>
</dbReference>
<feature type="domain" description="HTH gntR-type" evidence="4">
    <location>
        <begin position="24"/>
        <end position="94"/>
    </location>
</feature>
<feature type="domain" description="HTH gntR-type" evidence="4">
    <location>
        <begin position="267"/>
        <end position="337"/>
    </location>
</feature>
<dbReference type="InterPro" id="IPR036390">
    <property type="entry name" value="WH_DNA-bd_sf"/>
</dbReference>
<keyword evidence="3" id="KW-0804">Transcription</keyword>
<evidence type="ECO:0000313" key="5">
    <source>
        <dbReference type="EMBL" id="MCO1653628.1"/>
    </source>
</evidence>
<dbReference type="InterPro" id="IPR011711">
    <property type="entry name" value="GntR_C"/>
</dbReference>
<protein>
    <submittedName>
        <fullName evidence="5">FadR family transcriptional regulator</fullName>
    </submittedName>
</protein>
<dbReference type="PROSITE" id="PS50949">
    <property type="entry name" value="HTH_GNTR"/>
    <property type="match status" value="2"/>
</dbReference>
<dbReference type="PANTHER" id="PTHR43537:SF5">
    <property type="entry name" value="UXU OPERON TRANSCRIPTIONAL REGULATOR"/>
    <property type="match status" value="1"/>
</dbReference>
<dbReference type="Gene3D" id="1.10.10.10">
    <property type="entry name" value="Winged helix-like DNA-binding domain superfamily/Winged helix DNA-binding domain"/>
    <property type="match status" value="2"/>
</dbReference>
<evidence type="ECO:0000259" key="4">
    <source>
        <dbReference type="PROSITE" id="PS50949"/>
    </source>
</evidence>
<dbReference type="SMART" id="SM00345">
    <property type="entry name" value="HTH_GNTR"/>
    <property type="match status" value="2"/>
</dbReference>
<proteinExistence type="predicted"/>